<dbReference type="RefSeq" id="WP_141809936.1">
    <property type="nucleotide sequence ID" value="NZ_VFPG01000001.1"/>
</dbReference>
<reference evidence="2 3" key="1">
    <citation type="submission" date="2019-06" db="EMBL/GenBank/DDBJ databases">
        <title>Sequencing the genomes of 1000 actinobacteria strains.</title>
        <authorList>
            <person name="Klenk H.-P."/>
        </authorList>
    </citation>
    <scope>NUCLEOTIDE SEQUENCE [LARGE SCALE GENOMIC DNA]</scope>
    <source>
        <strain evidence="2 3">DSM 103495</strain>
    </source>
</reference>
<evidence type="ECO:0000259" key="1">
    <source>
        <dbReference type="PROSITE" id="PS51186"/>
    </source>
</evidence>
<keyword evidence="2" id="KW-0808">Transferase</keyword>
<dbReference type="EMBL" id="VFPG01000001">
    <property type="protein sequence ID" value="TQM31947.1"/>
    <property type="molecule type" value="Genomic_DNA"/>
</dbReference>
<accession>A0A543FDN9</accession>
<dbReference type="Gene3D" id="3.40.630.30">
    <property type="match status" value="1"/>
</dbReference>
<keyword evidence="3" id="KW-1185">Reference proteome</keyword>
<dbReference type="PANTHER" id="PTHR42791:SF1">
    <property type="entry name" value="N-ACETYLTRANSFERASE DOMAIN-CONTAINING PROTEIN"/>
    <property type="match status" value="1"/>
</dbReference>
<evidence type="ECO:0000313" key="3">
    <source>
        <dbReference type="Proteomes" id="UP000316331"/>
    </source>
</evidence>
<dbReference type="PANTHER" id="PTHR42791">
    <property type="entry name" value="GNAT FAMILY ACETYLTRANSFERASE"/>
    <property type="match status" value="1"/>
</dbReference>
<dbReference type="Proteomes" id="UP000316331">
    <property type="component" value="Unassembled WGS sequence"/>
</dbReference>
<dbReference type="SUPFAM" id="SSF55729">
    <property type="entry name" value="Acyl-CoA N-acyltransferases (Nat)"/>
    <property type="match status" value="1"/>
</dbReference>
<name>A0A543FDN9_9NOCA</name>
<gene>
    <name evidence="2" type="ORF">FB390_3617</name>
</gene>
<protein>
    <submittedName>
        <fullName evidence="2">Acetyltransferase (GNAT) family protein</fullName>
    </submittedName>
</protein>
<proteinExistence type="predicted"/>
<evidence type="ECO:0000313" key="2">
    <source>
        <dbReference type="EMBL" id="TQM31947.1"/>
    </source>
</evidence>
<feature type="domain" description="N-acetyltransferase" evidence="1">
    <location>
        <begin position="102"/>
        <end position="179"/>
    </location>
</feature>
<dbReference type="Pfam" id="PF00583">
    <property type="entry name" value="Acetyltransf_1"/>
    <property type="match status" value="1"/>
</dbReference>
<dbReference type="AlphaFoldDB" id="A0A543FDN9"/>
<dbReference type="PROSITE" id="PS51186">
    <property type="entry name" value="GNAT"/>
    <property type="match status" value="1"/>
</dbReference>
<dbReference type="GO" id="GO:0016747">
    <property type="term" value="F:acyltransferase activity, transferring groups other than amino-acyl groups"/>
    <property type="evidence" value="ECO:0007669"/>
    <property type="project" value="InterPro"/>
</dbReference>
<sequence>MTPGSHVLAAAFADDPLMSLFWPDPVRRREALPRFWDSRIASRHRRGLVDLAHDEAGEIAAVALWEPAGVESPIAKPFTLVRALGRGLVKALPAVRRIDATRPAEPHLYLAAIGTRPESQGKGYATGLLEQRLGSDAERVFLVATRFSNVAFYERFGFARDEDLRLPGGPVLYPMTLSR</sequence>
<dbReference type="InterPro" id="IPR016181">
    <property type="entry name" value="Acyl_CoA_acyltransferase"/>
</dbReference>
<dbReference type="InterPro" id="IPR052523">
    <property type="entry name" value="Trichothecene_AcTrans"/>
</dbReference>
<dbReference type="OrthoDB" id="7057833at2"/>
<organism evidence="2 3">
    <name type="scientific">Nocardia bhagyanarayanae</name>
    <dbReference type="NCBI Taxonomy" id="1215925"/>
    <lineage>
        <taxon>Bacteria</taxon>
        <taxon>Bacillati</taxon>
        <taxon>Actinomycetota</taxon>
        <taxon>Actinomycetes</taxon>
        <taxon>Mycobacteriales</taxon>
        <taxon>Nocardiaceae</taxon>
        <taxon>Nocardia</taxon>
    </lineage>
</organism>
<comment type="caution">
    <text evidence="2">The sequence shown here is derived from an EMBL/GenBank/DDBJ whole genome shotgun (WGS) entry which is preliminary data.</text>
</comment>
<dbReference type="InterPro" id="IPR000182">
    <property type="entry name" value="GNAT_dom"/>
</dbReference>